<dbReference type="GO" id="GO:0005737">
    <property type="term" value="C:cytoplasm"/>
    <property type="evidence" value="ECO:0007669"/>
    <property type="project" value="UniProtKB-SubCell"/>
</dbReference>
<dbReference type="PANTHER" id="PTHR42923">
    <property type="entry name" value="PROTOPORPHYRINOGEN OXIDASE"/>
    <property type="match status" value="1"/>
</dbReference>
<evidence type="ECO:0000256" key="2">
    <source>
        <dbReference type="ARBA" id="ARBA00001974"/>
    </source>
</evidence>
<evidence type="ECO:0000256" key="10">
    <source>
        <dbReference type="ARBA" id="ARBA00023002"/>
    </source>
</evidence>
<dbReference type="Gene3D" id="1.10.3110.10">
    <property type="entry name" value="protoporphyrinogen ix oxidase, domain 3"/>
    <property type="match status" value="1"/>
</dbReference>
<comment type="function">
    <text evidence="3 12">Involved in coproporphyrin-dependent heme b biosynthesis. Catalyzes the oxidation of coproporphyrinogen III to coproporphyrin III.</text>
</comment>
<dbReference type="NCBIfam" id="TIGR00562">
    <property type="entry name" value="proto_IX_ox"/>
    <property type="match status" value="1"/>
</dbReference>
<evidence type="ECO:0000313" key="14">
    <source>
        <dbReference type="EMBL" id="HJE91514.1"/>
    </source>
</evidence>
<accession>A0A921F7F5</accession>
<comment type="similarity">
    <text evidence="5 12">Belongs to the protoporphyrinogen/coproporphyrinogen oxidase family. Coproporphyrinogen III oxidase subfamily.</text>
</comment>
<dbReference type="Gene3D" id="3.90.660.20">
    <property type="entry name" value="Protoporphyrinogen oxidase, mitochondrial, domain 2"/>
    <property type="match status" value="1"/>
</dbReference>
<comment type="caution">
    <text evidence="14">The sequence shown here is derived from an EMBL/GenBank/DDBJ whole genome shotgun (WGS) entry which is preliminary data.</text>
</comment>
<comment type="subcellular location">
    <subcellularLocation>
        <location evidence="12">Cytoplasm</location>
    </subcellularLocation>
</comment>
<keyword evidence="11 12" id="KW-0350">Heme biosynthesis</keyword>
<evidence type="ECO:0000256" key="12">
    <source>
        <dbReference type="RuleBase" id="RU364052"/>
    </source>
</evidence>
<evidence type="ECO:0000256" key="6">
    <source>
        <dbReference type="ARBA" id="ARBA00012402"/>
    </source>
</evidence>
<protein>
    <recommendedName>
        <fullName evidence="7 12">Coproporphyrinogen III oxidase</fullName>
        <ecNumber evidence="6 12">1.3.3.15</ecNumber>
    </recommendedName>
</protein>
<dbReference type="GO" id="GO:0004729">
    <property type="term" value="F:oxygen-dependent protoporphyrinogen oxidase activity"/>
    <property type="evidence" value="ECO:0007669"/>
    <property type="project" value="UniProtKB-UniRule"/>
</dbReference>
<keyword evidence="10 12" id="KW-0560">Oxidoreductase</keyword>
<sequence>MAVIGGGISGLVSALRLAQALPEARIDIFEAAGQAGGKLRTIDLDSGPADVGAEAFVVRRPEALDLVSELGLDAAVRKPAGRSPALFSGGRLLPLPRNQVFGVPGGTDGLEELLDSDVIRTIAAEPCNPAPWQIGQDVSVGAMVAERLGRPVVDRLVDPMLGGVYAATADALGVRAVAPALAAQLDAQAHDAVRTGKEGRASIVEAVRAIKSTNVGGQVFAALEGGYRRLVDALVTRISVSGNTVLHLGVRVDSITPEGSAARLAFSGQVAGSPQVYDGLVCALPFRAALPLLNELSKDATEPLREIPYSSSAVVSVALAPGVEVPDLSGILVAADAGRSAKAITLSSRKWDHLDRSASGHGHMLRVSFGRLGDESSLDLEDEELSAQTRIELAEIAGIDAAGAEVRPTRWTHGLPVPGVEHQRLVDGARRSLAEQPVPVVLANSAIAGVGVPACISVAQTAAAELAAKWQDESHGTPRL</sequence>
<evidence type="ECO:0000256" key="3">
    <source>
        <dbReference type="ARBA" id="ARBA00002185"/>
    </source>
</evidence>
<dbReference type="InterPro" id="IPR004572">
    <property type="entry name" value="Protoporphyrinogen_oxidase"/>
</dbReference>
<dbReference type="InterPro" id="IPR036188">
    <property type="entry name" value="FAD/NAD-bd_sf"/>
</dbReference>
<dbReference type="InterPro" id="IPR050464">
    <property type="entry name" value="Zeta_carotene_desat/Oxidored"/>
</dbReference>
<evidence type="ECO:0000256" key="4">
    <source>
        <dbReference type="ARBA" id="ARBA00004744"/>
    </source>
</evidence>
<keyword evidence="9 12" id="KW-0274">FAD</keyword>
<evidence type="ECO:0000256" key="11">
    <source>
        <dbReference type="ARBA" id="ARBA00023133"/>
    </source>
</evidence>
<dbReference type="SUPFAM" id="SSF54373">
    <property type="entry name" value="FAD-linked reductases, C-terminal domain"/>
    <property type="match status" value="1"/>
</dbReference>
<gene>
    <name evidence="14" type="primary">hemG</name>
    <name evidence="14" type="ORF">K8V11_10945</name>
</gene>
<evidence type="ECO:0000256" key="7">
    <source>
        <dbReference type="ARBA" id="ARBA00019046"/>
    </source>
</evidence>
<dbReference type="InterPro" id="IPR002937">
    <property type="entry name" value="Amino_oxidase"/>
</dbReference>
<comment type="catalytic activity">
    <reaction evidence="1">
        <text>coproporphyrinogen III + 3 O2 = coproporphyrin III + 3 H2O2</text>
        <dbReference type="Rhea" id="RHEA:43436"/>
        <dbReference type="ChEBI" id="CHEBI:15379"/>
        <dbReference type="ChEBI" id="CHEBI:16240"/>
        <dbReference type="ChEBI" id="CHEBI:57309"/>
        <dbReference type="ChEBI" id="CHEBI:131725"/>
        <dbReference type="EC" id="1.3.3.15"/>
    </reaction>
    <physiologicalReaction direction="left-to-right" evidence="1">
        <dbReference type="Rhea" id="RHEA:43437"/>
    </physiologicalReaction>
</comment>
<proteinExistence type="inferred from homology"/>
<keyword evidence="8 12" id="KW-0285">Flavoprotein</keyword>
<keyword evidence="12" id="KW-0963">Cytoplasm</keyword>
<dbReference type="RefSeq" id="WP_303913952.1">
    <property type="nucleotide sequence ID" value="NZ_DYXM01000215.1"/>
</dbReference>
<dbReference type="Proteomes" id="UP000776650">
    <property type="component" value="Unassembled WGS sequence"/>
</dbReference>
<dbReference type="PANTHER" id="PTHR42923:SF3">
    <property type="entry name" value="PROTOPORPHYRINOGEN OXIDASE"/>
    <property type="match status" value="1"/>
</dbReference>
<evidence type="ECO:0000256" key="1">
    <source>
        <dbReference type="ARBA" id="ARBA00001755"/>
    </source>
</evidence>
<organism evidence="14 15">
    <name type="scientific">Dietzia timorensis</name>
    <dbReference type="NCBI Taxonomy" id="499555"/>
    <lineage>
        <taxon>Bacteria</taxon>
        <taxon>Bacillati</taxon>
        <taxon>Actinomycetota</taxon>
        <taxon>Actinomycetes</taxon>
        <taxon>Mycobacteriales</taxon>
        <taxon>Dietziaceae</taxon>
        <taxon>Dietzia</taxon>
    </lineage>
</organism>
<dbReference type="Gene3D" id="3.50.50.60">
    <property type="entry name" value="FAD/NAD(P)-binding domain"/>
    <property type="match status" value="1"/>
</dbReference>
<reference evidence="14" key="1">
    <citation type="journal article" date="2021" name="PeerJ">
        <title>Extensive microbial diversity within the chicken gut microbiome revealed by metagenomics and culture.</title>
        <authorList>
            <person name="Gilroy R."/>
            <person name="Ravi A."/>
            <person name="Getino M."/>
            <person name="Pursley I."/>
            <person name="Horton D.L."/>
            <person name="Alikhan N.F."/>
            <person name="Baker D."/>
            <person name="Gharbi K."/>
            <person name="Hall N."/>
            <person name="Watson M."/>
            <person name="Adriaenssens E.M."/>
            <person name="Foster-Nyarko E."/>
            <person name="Jarju S."/>
            <person name="Secka A."/>
            <person name="Antonio M."/>
            <person name="Oren A."/>
            <person name="Chaudhuri R.R."/>
            <person name="La Ragione R."/>
            <person name="Hildebrand F."/>
            <person name="Pallen M.J."/>
        </authorList>
    </citation>
    <scope>NUCLEOTIDE SEQUENCE</scope>
    <source>
        <strain evidence="14">ChiGjej1B1-18357</strain>
    </source>
</reference>
<evidence type="ECO:0000313" key="15">
    <source>
        <dbReference type="Proteomes" id="UP000776650"/>
    </source>
</evidence>
<dbReference type="Pfam" id="PF01593">
    <property type="entry name" value="Amino_oxidase"/>
    <property type="match status" value="1"/>
</dbReference>
<dbReference type="GO" id="GO:0006783">
    <property type="term" value="P:heme biosynthetic process"/>
    <property type="evidence" value="ECO:0007669"/>
    <property type="project" value="UniProtKB-UniRule"/>
</dbReference>
<dbReference type="AlphaFoldDB" id="A0A921F7F5"/>
<evidence type="ECO:0000259" key="13">
    <source>
        <dbReference type="Pfam" id="PF01593"/>
    </source>
</evidence>
<dbReference type="EC" id="1.3.3.15" evidence="6 12"/>
<reference evidence="14" key="2">
    <citation type="submission" date="2021-09" db="EMBL/GenBank/DDBJ databases">
        <authorList>
            <person name="Gilroy R."/>
        </authorList>
    </citation>
    <scope>NUCLEOTIDE SEQUENCE</scope>
    <source>
        <strain evidence="14">ChiGjej1B1-18357</strain>
    </source>
</reference>
<evidence type="ECO:0000256" key="9">
    <source>
        <dbReference type="ARBA" id="ARBA00022827"/>
    </source>
</evidence>
<comment type="cofactor">
    <cofactor evidence="2 12">
        <name>FAD</name>
        <dbReference type="ChEBI" id="CHEBI:57692"/>
    </cofactor>
</comment>
<name>A0A921F7F5_9ACTN</name>
<comment type="pathway">
    <text evidence="4 12">Porphyrin-containing compound metabolism; protoheme biosynthesis.</text>
</comment>
<feature type="domain" description="Amine oxidase" evidence="13">
    <location>
        <begin position="8"/>
        <end position="466"/>
    </location>
</feature>
<dbReference type="EMBL" id="DYXM01000215">
    <property type="protein sequence ID" value="HJE91514.1"/>
    <property type="molecule type" value="Genomic_DNA"/>
</dbReference>
<evidence type="ECO:0000256" key="5">
    <source>
        <dbReference type="ARBA" id="ARBA00008310"/>
    </source>
</evidence>
<evidence type="ECO:0000256" key="8">
    <source>
        <dbReference type="ARBA" id="ARBA00022630"/>
    </source>
</evidence>
<dbReference type="SUPFAM" id="SSF51905">
    <property type="entry name" value="FAD/NAD(P)-binding domain"/>
    <property type="match status" value="1"/>
</dbReference>